<feature type="domain" description="HTH tetR-type" evidence="5">
    <location>
        <begin position="30"/>
        <end position="90"/>
    </location>
</feature>
<dbReference type="PANTHER" id="PTHR30055">
    <property type="entry name" value="HTH-TYPE TRANSCRIPTIONAL REGULATOR RUTR"/>
    <property type="match status" value="1"/>
</dbReference>
<protein>
    <submittedName>
        <fullName evidence="6">Unannotated protein</fullName>
    </submittedName>
</protein>
<dbReference type="SUPFAM" id="SSF46689">
    <property type="entry name" value="Homeodomain-like"/>
    <property type="match status" value="1"/>
</dbReference>
<dbReference type="GO" id="GO:0000976">
    <property type="term" value="F:transcription cis-regulatory region binding"/>
    <property type="evidence" value="ECO:0007669"/>
    <property type="project" value="TreeGrafter"/>
</dbReference>
<dbReference type="EMBL" id="CAEZWL010000002">
    <property type="protein sequence ID" value="CAB4646579.1"/>
    <property type="molecule type" value="Genomic_DNA"/>
</dbReference>
<dbReference type="Gene3D" id="1.10.357.10">
    <property type="entry name" value="Tetracycline Repressor, domain 2"/>
    <property type="match status" value="1"/>
</dbReference>
<organism evidence="6">
    <name type="scientific">freshwater metagenome</name>
    <dbReference type="NCBI Taxonomy" id="449393"/>
    <lineage>
        <taxon>unclassified sequences</taxon>
        <taxon>metagenomes</taxon>
        <taxon>ecological metagenomes</taxon>
    </lineage>
</organism>
<dbReference type="PROSITE" id="PS50977">
    <property type="entry name" value="HTH_TETR_2"/>
    <property type="match status" value="1"/>
</dbReference>
<keyword evidence="1" id="KW-0805">Transcription regulation</keyword>
<dbReference type="Pfam" id="PF00440">
    <property type="entry name" value="TetR_N"/>
    <property type="match status" value="1"/>
</dbReference>
<dbReference type="InterPro" id="IPR009057">
    <property type="entry name" value="Homeodomain-like_sf"/>
</dbReference>
<feature type="compositionally biased region" description="Polar residues" evidence="4">
    <location>
        <begin position="11"/>
        <end position="20"/>
    </location>
</feature>
<dbReference type="GO" id="GO:0003700">
    <property type="term" value="F:DNA-binding transcription factor activity"/>
    <property type="evidence" value="ECO:0007669"/>
    <property type="project" value="TreeGrafter"/>
</dbReference>
<evidence type="ECO:0000256" key="2">
    <source>
        <dbReference type="ARBA" id="ARBA00023125"/>
    </source>
</evidence>
<feature type="region of interest" description="Disordered" evidence="4">
    <location>
        <begin position="1"/>
        <end position="30"/>
    </location>
</feature>
<keyword evidence="2" id="KW-0238">DNA-binding</keyword>
<evidence type="ECO:0000313" key="6">
    <source>
        <dbReference type="EMBL" id="CAB4646579.1"/>
    </source>
</evidence>
<name>A0A6J6KFG7_9ZZZZ</name>
<dbReference type="InterPro" id="IPR001647">
    <property type="entry name" value="HTH_TetR"/>
</dbReference>
<gene>
    <name evidence="6" type="ORF">UFOPK2243_00186</name>
</gene>
<evidence type="ECO:0000259" key="5">
    <source>
        <dbReference type="PROSITE" id="PS50977"/>
    </source>
</evidence>
<dbReference type="PANTHER" id="PTHR30055:SF234">
    <property type="entry name" value="HTH-TYPE TRANSCRIPTIONAL REGULATOR BETI"/>
    <property type="match status" value="1"/>
</dbReference>
<reference evidence="6" key="1">
    <citation type="submission" date="2020-05" db="EMBL/GenBank/DDBJ databases">
        <authorList>
            <person name="Chiriac C."/>
            <person name="Salcher M."/>
            <person name="Ghai R."/>
            <person name="Kavagutti S V."/>
        </authorList>
    </citation>
    <scope>NUCLEOTIDE SEQUENCE</scope>
</reference>
<dbReference type="PRINTS" id="PR00455">
    <property type="entry name" value="HTHTETR"/>
</dbReference>
<dbReference type="InterPro" id="IPR050109">
    <property type="entry name" value="HTH-type_TetR-like_transc_reg"/>
</dbReference>
<evidence type="ECO:0000256" key="4">
    <source>
        <dbReference type="SAM" id="MobiDB-lite"/>
    </source>
</evidence>
<dbReference type="AlphaFoldDB" id="A0A6J6KFG7"/>
<evidence type="ECO:0000256" key="1">
    <source>
        <dbReference type="ARBA" id="ARBA00023015"/>
    </source>
</evidence>
<feature type="compositionally biased region" description="Basic residues" evidence="4">
    <location>
        <begin position="1"/>
        <end position="10"/>
    </location>
</feature>
<sequence>MSLHRSHRARSQSSPLSTQPKYAAQGATHRRTEEAILSATKELIAASGASKISMIDISAHSQVARATLYNHFRDKSAVIEALLQAEISRVIHEMGKVGTPADALEFLSHSISSDPALAGLRIHDPALLAQLLIHSEHPLYLELARAIFSLTQSPSATGLAMRWLLGQVLQPVTPEQSRDQAVLLVENTLF</sequence>
<accession>A0A6J6KFG7</accession>
<proteinExistence type="predicted"/>
<evidence type="ECO:0000256" key="3">
    <source>
        <dbReference type="ARBA" id="ARBA00023163"/>
    </source>
</evidence>
<keyword evidence="3" id="KW-0804">Transcription</keyword>